<dbReference type="EMBL" id="SCFR01000011">
    <property type="protein sequence ID" value="TFF66291.1"/>
    <property type="molecule type" value="Genomic_DNA"/>
</dbReference>
<organism evidence="2 3">
    <name type="scientific">Helcococcus ovis</name>
    <dbReference type="NCBI Taxonomy" id="72026"/>
    <lineage>
        <taxon>Bacteria</taxon>
        <taxon>Bacillati</taxon>
        <taxon>Bacillota</taxon>
        <taxon>Tissierellia</taxon>
        <taxon>Tissierellales</taxon>
        <taxon>Peptoniphilaceae</taxon>
        <taxon>Helcococcus</taxon>
    </lineage>
</organism>
<evidence type="ECO:0000313" key="3">
    <source>
        <dbReference type="Proteomes" id="UP000297454"/>
    </source>
</evidence>
<sequence length="515" mass="59632">MPSNFFEELNKKIPKNVKKAFVYTIIFGILCHFYALTNKLINHDDIDQLVHNMDFSTSGRWFLRYAASISSNFSMPWVNGGLIILYTSISSALISHLFKIKKDLHLIFLSAIMICFPTNAALFPYMNSADAYALGELFIIIGAYLMIKYEYGFIGTIILTVLSLATYQTYLGLAASIVIIYYIFELINKNVDYNLVLKKLFISFASYIASLSLYLISVKYIFNIKLSDYQGIDKMGALNIKDLPISILSTFYEFFKFFFKDSYDQFGFYTIVNVVIFLGMLFLLFNLIKKLEIRNKLLIFFLILVLPISVNSIFILAPNSAIGLRMLQGYISIYILFVMIFESYSKLKVKKKLNLIKITLFASALAFILTIGNFMIVSNKVYMTLDVDGKNLASYTTRVLSRIEEQPFYGKNKPVYFIGNPNITNEFTSKYTTKDVLKSTLLDEKITMHYFWYLYPERYAGFTNPVKEIWNKDLVKIEDEKLKDIIYNIPIYPKKGSITEYNGSIYIKFKEYTRQ</sequence>
<comment type="caution">
    <text evidence="2">The sequence shown here is derived from an EMBL/GenBank/DDBJ whole genome shotgun (WGS) entry which is preliminary data.</text>
</comment>
<accession>A0A4R9C2K2</accession>
<dbReference type="Pfam" id="PF14264">
    <property type="entry name" value="Glucos_trans_II"/>
    <property type="match status" value="1"/>
</dbReference>
<feature type="transmembrane region" description="Helical" evidence="1">
    <location>
        <begin position="266"/>
        <end position="285"/>
    </location>
</feature>
<proteinExistence type="predicted"/>
<dbReference type="InterPro" id="IPR025686">
    <property type="entry name" value="Glucos_trans_II"/>
</dbReference>
<protein>
    <submittedName>
        <fullName evidence="2">Uncharacterized protein</fullName>
    </submittedName>
</protein>
<keyword evidence="1" id="KW-1133">Transmembrane helix</keyword>
<feature type="transmembrane region" description="Helical" evidence="1">
    <location>
        <begin position="20"/>
        <end position="37"/>
    </location>
</feature>
<dbReference type="AlphaFoldDB" id="A0A4R9C2K2"/>
<feature type="transmembrane region" description="Helical" evidence="1">
    <location>
        <begin position="159"/>
        <end position="184"/>
    </location>
</feature>
<dbReference type="Proteomes" id="UP000297454">
    <property type="component" value="Unassembled WGS sequence"/>
</dbReference>
<reference evidence="2 3" key="1">
    <citation type="submission" date="2019-01" db="EMBL/GenBank/DDBJ databases">
        <title>Draft Genome Sequences of Helcococcus ovis Strains Isolated from the Uterus and Vagina of Dairy Cows with Metritis.</title>
        <authorList>
            <person name="Cunha F."/>
            <person name="Jeon S.J."/>
            <person name="Kutzer P."/>
            <person name="Galvao K.N."/>
        </authorList>
    </citation>
    <scope>NUCLEOTIDE SEQUENCE [LARGE SCALE GENOMIC DNA]</scope>
    <source>
        <strain evidence="2 3">KG-37</strain>
    </source>
</reference>
<feature type="transmembrane region" description="Helical" evidence="1">
    <location>
        <begin position="106"/>
        <end position="125"/>
    </location>
</feature>
<evidence type="ECO:0000313" key="2">
    <source>
        <dbReference type="EMBL" id="TFF66291.1"/>
    </source>
</evidence>
<keyword evidence="1" id="KW-0812">Transmembrane</keyword>
<feature type="transmembrane region" description="Helical" evidence="1">
    <location>
        <begin position="297"/>
        <end position="316"/>
    </location>
</feature>
<name>A0A4R9C2K2_9FIRM</name>
<dbReference type="RefSeq" id="WP_134744117.1">
    <property type="nucleotide sequence ID" value="NZ_JBFNFK010000012.1"/>
</dbReference>
<keyword evidence="3" id="KW-1185">Reference proteome</keyword>
<feature type="transmembrane region" description="Helical" evidence="1">
    <location>
        <begin position="204"/>
        <end position="222"/>
    </location>
</feature>
<gene>
    <name evidence="2" type="ORF">EQF91_04150</name>
</gene>
<feature type="transmembrane region" description="Helical" evidence="1">
    <location>
        <begin position="322"/>
        <end position="341"/>
    </location>
</feature>
<keyword evidence="1" id="KW-0472">Membrane</keyword>
<feature type="transmembrane region" description="Helical" evidence="1">
    <location>
        <begin position="353"/>
        <end position="376"/>
    </location>
</feature>
<evidence type="ECO:0000256" key="1">
    <source>
        <dbReference type="SAM" id="Phobius"/>
    </source>
</evidence>